<keyword evidence="5" id="KW-1185">Reference proteome</keyword>
<dbReference type="Gene3D" id="3.40.50.150">
    <property type="entry name" value="Vaccinia Virus protein VP39"/>
    <property type="match status" value="1"/>
</dbReference>
<dbReference type="OrthoDB" id="411785at2759"/>
<dbReference type="RefSeq" id="XP_002501736.1">
    <property type="nucleotide sequence ID" value="XM_002501690.1"/>
</dbReference>
<evidence type="ECO:0000313" key="4">
    <source>
        <dbReference type="EMBL" id="ACO62994.1"/>
    </source>
</evidence>
<gene>
    <name evidence="4" type="ORF">MICPUN_100026</name>
</gene>
<dbReference type="GO" id="GO:0008168">
    <property type="term" value="F:methyltransferase activity"/>
    <property type="evidence" value="ECO:0007669"/>
    <property type="project" value="UniProtKB-KW"/>
</dbReference>
<dbReference type="InterPro" id="IPR029063">
    <property type="entry name" value="SAM-dependent_MTases_sf"/>
</dbReference>
<evidence type="ECO:0000256" key="3">
    <source>
        <dbReference type="ARBA" id="ARBA00022679"/>
    </source>
</evidence>
<accession>C1E3T8</accession>
<evidence type="ECO:0000256" key="1">
    <source>
        <dbReference type="ARBA" id="ARBA00008361"/>
    </source>
</evidence>
<dbReference type="OMA" id="KAYWVET"/>
<name>C1E3T8_MICCC</name>
<dbReference type="Proteomes" id="UP000002009">
    <property type="component" value="Chromosome 4"/>
</dbReference>
<dbReference type="KEGG" id="mis:MICPUN_100026"/>
<proteinExistence type="inferred from homology"/>
<reference evidence="4 5" key="1">
    <citation type="journal article" date="2009" name="Science">
        <title>Green evolution and dynamic adaptations revealed by genomes of the marine picoeukaryotes Micromonas.</title>
        <authorList>
            <person name="Worden A.Z."/>
            <person name="Lee J.H."/>
            <person name="Mock T."/>
            <person name="Rouze P."/>
            <person name="Simmons M.P."/>
            <person name="Aerts A.L."/>
            <person name="Allen A.E."/>
            <person name="Cuvelier M.L."/>
            <person name="Derelle E."/>
            <person name="Everett M.V."/>
            <person name="Foulon E."/>
            <person name="Grimwood J."/>
            <person name="Gundlach H."/>
            <person name="Henrissat B."/>
            <person name="Napoli C."/>
            <person name="McDonald S.M."/>
            <person name="Parker M.S."/>
            <person name="Rombauts S."/>
            <person name="Salamov A."/>
            <person name="Von Dassow P."/>
            <person name="Badger J.H."/>
            <person name="Coutinho P.M."/>
            <person name="Demir E."/>
            <person name="Dubchak I."/>
            <person name="Gentemann C."/>
            <person name="Eikrem W."/>
            <person name="Gready J.E."/>
            <person name="John U."/>
            <person name="Lanier W."/>
            <person name="Lindquist E.A."/>
            <person name="Lucas S."/>
            <person name="Mayer K.F."/>
            <person name="Moreau H."/>
            <person name="Not F."/>
            <person name="Otillar R."/>
            <person name="Panaud O."/>
            <person name="Pangilinan J."/>
            <person name="Paulsen I."/>
            <person name="Piegu B."/>
            <person name="Poliakov A."/>
            <person name="Robbens S."/>
            <person name="Schmutz J."/>
            <person name="Toulza E."/>
            <person name="Wyss T."/>
            <person name="Zelensky A."/>
            <person name="Zhou K."/>
            <person name="Armbrust E.V."/>
            <person name="Bhattacharya D."/>
            <person name="Goodenough U.W."/>
            <person name="Van de Peer Y."/>
            <person name="Grigoriev I.V."/>
        </authorList>
    </citation>
    <scope>NUCLEOTIDE SEQUENCE [LARGE SCALE GENOMIC DNA]</scope>
    <source>
        <strain evidence="5">RCC299 / NOUM17</strain>
    </source>
</reference>
<dbReference type="AlphaFoldDB" id="C1E3T8"/>
<dbReference type="PANTHER" id="PTHR12176">
    <property type="entry name" value="SAM-DEPENDENT METHYLTRANSFERASE SUPERFAMILY PROTEIN"/>
    <property type="match status" value="1"/>
</dbReference>
<keyword evidence="2" id="KW-0489">Methyltransferase</keyword>
<organism evidence="4 5">
    <name type="scientific">Micromonas commoda (strain RCC299 / NOUM17 / CCMP2709)</name>
    <name type="common">Picoplanktonic green alga</name>
    <dbReference type="NCBI Taxonomy" id="296587"/>
    <lineage>
        <taxon>Eukaryota</taxon>
        <taxon>Viridiplantae</taxon>
        <taxon>Chlorophyta</taxon>
        <taxon>Mamiellophyceae</taxon>
        <taxon>Mamiellales</taxon>
        <taxon>Mamiellaceae</taxon>
        <taxon>Micromonas</taxon>
    </lineage>
</organism>
<evidence type="ECO:0000313" key="5">
    <source>
        <dbReference type="Proteomes" id="UP000002009"/>
    </source>
</evidence>
<dbReference type="GO" id="GO:0032259">
    <property type="term" value="P:methylation"/>
    <property type="evidence" value="ECO:0007669"/>
    <property type="project" value="UniProtKB-KW"/>
</dbReference>
<dbReference type="FunCoup" id="C1E3T8">
    <property type="interactions" value="44"/>
</dbReference>
<dbReference type="CDD" id="cd02440">
    <property type="entry name" value="AdoMet_MTases"/>
    <property type="match status" value="1"/>
</dbReference>
<sequence length="427" mass="46467">MPRVSSDVAPRRCSVPRARSRWALVAGSNRTAEGSSEGRSIPKWWDVGGRLNDAVKRDQRSEHGYLEHESTPVVLFDKRSNFNGRVRVVAHGPWRSLRFNDVEQGLTYIRGDWSDAQAAGDGEADTEVLGYFYLRTMAAAAAAMCRLDGNLDLTQRGGRVVCVGLGTGALPAFIARKFPAAVAEVCEIDPVVVEAVRDFHGLPKLPKLPGPWGDKPVPGNLPPGVGVCMGDAGEFMERAARAVERGDAPTASVVFLDAFDGDGEVPSHLSSRDFLAKCDRVLAPGGCLIVNLFNGPEGSKQRARIEDVALNLEAAVGLVTTFPVEFPVNVVLAARKERTDGFGDQEDPRFTRKELKTAGREISKELGFEWDAGDMLAKAYWVETDGGASFKERPAGLSLNPLSGFVNRMGTTMPDEWVEEDNKEVYY</sequence>
<dbReference type="EMBL" id="CP001325">
    <property type="protein sequence ID" value="ACO62994.1"/>
    <property type="molecule type" value="Genomic_DNA"/>
</dbReference>
<protein>
    <submittedName>
        <fullName evidence="4">Uncharacterized protein</fullName>
    </submittedName>
</protein>
<evidence type="ECO:0000256" key="2">
    <source>
        <dbReference type="ARBA" id="ARBA00022603"/>
    </source>
</evidence>
<dbReference type="GeneID" id="8242638"/>
<dbReference type="InterPro" id="IPR051419">
    <property type="entry name" value="Lys/N-term_MeTrsfase_sf"/>
</dbReference>
<comment type="similarity">
    <text evidence="1">Belongs to the methyltransferase superfamily.</text>
</comment>
<keyword evidence="3" id="KW-0808">Transferase</keyword>
<dbReference type="eggNOG" id="ENOG502QS0J">
    <property type="taxonomic scope" value="Eukaryota"/>
</dbReference>
<dbReference type="SUPFAM" id="SSF53335">
    <property type="entry name" value="S-adenosyl-L-methionine-dependent methyltransferases"/>
    <property type="match status" value="1"/>
</dbReference>
<dbReference type="PANTHER" id="PTHR12176:SF56">
    <property type="entry name" value="OS04G0510700 PROTEIN"/>
    <property type="match status" value="1"/>
</dbReference>
<dbReference type="InParanoid" id="C1E3T8"/>